<evidence type="ECO:0000256" key="7">
    <source>
        <dbReference type="ARBA" id="ARBA00022898"/>
    </source>
</evidence>
<evidence type="ECO:0000313" key="15">
    <source>
        <dbReference type="Proteomes" id="UP000000248"/>
    </source>
</evidence>
<evidence type="ECO:0000259" key="13">
    <source>
        <dbReference type="Pfam" id="PF00266"/>
    </source>
</evidence>
<dbReference type="GO" id="GO:0051536">
    <property type="term" value="F:iron-sulfur cluster binding"/>
    <property type="evidence" value="ECO:0007669"/>
    <property type="project" value="UniProtKB-KW"/>
</dbReference>
<feature type="domain" description="Aminotransferase class V" evidence="13">
    <location>
        <begin position="11"/>
        <end position="370"/>
    </location>
</feature>
<dbReference type="PIRSF" id="PIRSF005572">
    <property type="entry name" value="NifS"/>
    <property type="match status" value="1"/>
</dbReference>
<dbReference type="GO" id="GO:0031071">
    <property type="term" value="F:cysteine desulfurase activity"/>
    <property type="evidence" value="ECO:0007669"/>
    <property type="project" value="UniProtKB-EC"/>
</dbReference>
<evidence type="ECO:0000256" key="10">
    <source>
        <dbReference type="ARBA" id="ARBA00023231"/>
    </source>
</evidence>
<evidence type="ECO:0000256" key="12">
    <source>
        <dbReference type="ARBA" id="ARBA00050776"/>
    </source>
</evidence>
<keyword evidence="10" id="KW-0535">Nitrogen fixation</keyword>
<dbReference type="FunFam" id="3.40.640.10:FF:000084">
    <property type="entry name" value="IscS-like cysteine desulfurase"/>
    <property type="match status" value="1"/>
</dbReference>
<dbReference type="Gene3D" id="3.90.1150.10">
    <property type="entry name" value="Aspartate Aminotransferase, domain 1"/>
    <property type="match status" value="1"/>
</dbReference>
<dbReference type="InterPro" id="IPR015424">
    <property type="entry name" value="PyrdxlP-dep_Trfase"/>
</dbReference>
<proteinExistence type="inferred from homology"/>
<evidence type="ECO:0000256" key="4">
    <source>
        <dbReference type="ARBA" id="ARBA00012239"/>
    </source>
</evidence>
<dbReference type="OrthoDB" id="9808002at2"/>
<dbReference type="PANTHER" id="PTHR11601">
    <property type="entry name" value="CYSTEINE DESULFURYLASE FAMILY MEMBER"/>
    <property type="match status" value="1"/>
</dbReference>
<dbReference type="GO" id="GO:0046872">
    <property type="term" value="F:metal ion binding"/>
    <property type="evidence" value="ECO:0007669"/>
    <property type="project" value="UniProtKB-KW"/>
</dbReference>
<evidence type="ECO:0000256" key="5">
    <source>
        <dbReference type="ARBA" id="ARBA00022679"/>
    </source>
</evidence>
<dbReference type="eggNOG" id="COG1104">
    <property type="taxonomic scope" value="Bacteria"/>
</dbReference>
<dbReference type="Gene3D" id="1.10.260.50">
    <property type="match status" value="1"/>
</dbReference>
<dbReference type="InterPro" id="IPR000192">
    <property type="entry name" value="Aminotrans_V_dom"/>
</dbReference>
<evidence type="ECO:0000256" key="1">
    <source>
        <dbReference type="ARBA" id="ARBA00001933"/>
    </source>
</evidence>
<keyword evidence="15" id="KW-1185">Reference proteome</keyword>
<evidence type="ECO:0000256" key="8">
    <source>
        <dbReference type="ARBA" id="ARBA00023004"/>
    </source>
</evidence>
<dbReference type="STRING" id="246195.DNO_1196"/>
<evidence type="ECO:0000256" key="6">
    <source>
        <dbReference type="ARBA" id="ARBA00022723"/>
    </source>
</evidence>
<accession>A5EXE5</accession>
<dbReference type="InterPro" id="IPR016454">
    <property type="entry name" value="Cysteine_dSase"/>
</dbReference>
<keyword evidence="5 14" id="KW-0808">Transferase</keyword>
<evidence type="ECO:0000313" key="14">
    <source>
        <dbReference type="EMBL" id="ABQ14318.1"/>
    </source>
</evidence>
<comment type="function">
    <text evidence="2">Catalyzes the removal of elemental sulfur atoms from cysteine to produce alanine. Seems to participate in the biosynthesis of the nitrogenase metalloclusters by providing the inorganic sulfur required for the Fe-S core formation.</text>
</comment>
<dbReference type="Gene3D" id="3.40.640.10">
    <property type="entry name" value="Type I PLP-dependent aspartate aminotransferase-like (Major domain)"/>
    <property type="match status" value="1"/>
</dbReference>
<dbReference type="PANTHER" id="PTHR11601:SF34">
    <property type="entry name" value="CYSTEINE DESULFURASE"/>
    <property type="match status" value="1"/>
</dbReference>
<dbReference type="EMBL" id="CP000513">
    <property type="protein sequence ID" value="ABQ14318.1"/>
    <property type="molecule type" value="Genomic_DNA"/>
</dbReference>
<protein>
    <recommendedName>
        <fullName evidence="4">cysteine desulfurase</fullName>
        <ecNumber evidence="4">2.8.1.7</ecNumber>
    </recommendedName>
    <alternativeName>
        <fullName evidence="11">Nitrogenase metalloclusters biosynthesis protein NifS</fullName>
    </alternativeName>
</protein>
<gene>
    <name evidence="14" type="primary">iscS</name>
    <name evidence="14" type="ordered locus">DNO_1196</name>
</gene>
<dbReference type="Proteomes" id="UP000000248">
    <property type="component" value="Chromosome"/>
</dbReference>
<comment type="cofactor">
    <cofactor evidence="1">
        <name>pyridoxal 5'-phosphate</name>
        <dbReference type="ChEBI" id="CHEBI:597326"/>
    </cofactor>
</comment>
<organism evidence="14 15">
    <name type="scientific">Dichelobacter nodosus (strain VCS1703A)</name>
    <dbReference type="NCBI Taxonomy" id="246195"/>
    <lineage>
        <taxon>Bacteria</taxon>
        <taxon>Pseudomonadati</taxon>
        <taxon>Pseudomonadota</taxon>
        <taxon>Gammaproteobacteria</taxon>
        <taxon>Cardiobacteriales</taxon>
        <taxon>Cardiobacteriaceae</taxon>
        <taxon>Dichelobacter</taxon>
    </lineage>
</organism>
<dbReference type="RefSeq" id="WP_012031499.1">
    <property type="nucleotide sequence ID" value="NC_009446.1"/>
</dbReference>
<evidence type="ECO:0000256" key="3">
    <source>
        <dbReference type="ARBA" id="ARBA00006490"/>
    </source>
</evidence>
<dbReference type="Pfam" id="PF00266">
    <property type="entry name" value="Aminotran_5"/>
    <property type="match status" value="1"/>
</dbReference>
<reference evidence="14 15" key="1">
    <citation type="journal article" date="2007" name="Nat. Biotechnol.">
        <title>Genome sequence and identification of candidate vaccine antigens from the animal pathogen Dichelobacter nodosus.</title>
        <authorList>
            <person name="Myers G.S."/>
            <person name="Parker D."/>
            <person name="Al-Hasani K."/>
            <person name="Kennan R.M."/>
            <person name="Seemann T."/>
            <person name="Ren Q."/>
            <person name="Badger J.H."/>
            <person name="Selengut J.D."/>
            <person name="Deboy R.T."/>
            <person name="Tettelin H."/>
            <person name="Boyce J.D."/>
            <person name="McCarl V.P."/>
            <person name="Han X."/>
            <person name="Nelson W.C."/>
            <person name="Madupu R."/>
            <person name="Mohamoud Y."/>
            <person name="Holley T."/>
            <person name="Fedorova N."/>
            <person name="Khouri H."/>
            <person name="Bottomley S.P."/>
            <person name="Whittington R.J."/>
            <person name="Adler B."/>
            <person name="Songer J.G."/>
            <person name="Rood J.I."/>
            <person name="Paulsen I.T."/>
        </authorList>
    </citation>
    <scope>NUCLEOTIDE SEQUENCE [LARGE SCALE GENOMIC DNA]</scope>
    <source>
        <strain evidence="14 15">VCS1703A</strain>
    </source>
</reference>
<evidence type="ECO:0000256" key="2">
    <source>
        <dbReference type="ARBA" id="ARBA00003120"/>
    </source>
</evidence>
<keyword evidence="8" id="KW-0408">Iron</keyword>
<dbReference type="InterPro" id="IPR015422">
    <property type="entry name" value="PyrdxlP-dep_Trfase_small"/>
</dbReference>
<dbReference type="EC" id="2.8.1.7" evidence="4"/>
<name>A5EXE5_DICNV</name>
<evidence type="ECO:0000256" key="11">
    <source>
        <dbReference type="ARBA" id="ARBA00031911"/>
    </source>
</evidence>
<dbReference type="KEGG" id="dno:DNO_1196"/>
<dbReference type="AlphaFoldDB" id="A5EXE5"/>
<comment type="similarity">
    <text evidence="3">Belongs to the class-V pyridoxal-phosphate-dependent aminotransferase family. NifS/IscS subfamily.</text>
</comment>
<dbReference type="InterPro" id="IPR015421">
    <property type="entry name" value="PyrdxlP-dep_Trfase_major"/>
</dbReference>
<evidence type="ECO:0000256" key="9">
    <source>
        <dbReference type="ARBA" id="ARBA00023014"/>
    </source>
</evidence>
<keyword evidence="9" id="KW-0411">Iron-sulfur</keyword>
<dbReference type="HOGENOM" id="CLU_003433_0_0_6"/>
<keyword evidence="6" id="KW-0479">Metal-binding</keyword>
<dbReference type="SUPFAM" id="SSF53383">
    <property type="entry name" value="PLP-dependent transferases"/>
    <property type="match status" value="1"/>
</dbReference>
<comment type="catalytic activity">
    <reaction evidence="12">
        <text>(sulfur carrier)-H + L-cysteine = (sulfur carrier)-SH + L-alanine</text>
        <dbReference type="Rhea" id="RHEA:43892"/>
        <dbReference type="Rhea" id="RHEA-COMP:14737"/>
        <dbReference type="Rhea" id="RHEA-COMP:14739"/>
        <dbReference type="ChEBI" id="CHEBI:29917"/>
        <dbReference type="ChEBI" id="CHEBI:35235"/>
        <dbReference type="ChEBI" id="CHEBI:57972"/>
        <dbReference type="ChEBI" id="CHEBI:64428"/>
        <dbReference type="EC" id="2.8.1.7"/>
    </reaction>
</comment>
<keyword evidence="7" id="KW-0663">Pyridoxal phosphate</keyword>
<sequence>MKQEHGDTWAYFDYSASTPPDAEIVSHYYHHLLHDFANSGSAHALGRAQAEQIATARADFAAAIAADPAEIIFTSGATEADNLALKGAVGYHGCKNPRIITVQTEHKAILDPLSELARSGVKVDVLPVDERGLLSLDVLKNALQQPATLVSVMAVNNETGVLQPLRQIADCVHAAGGKFHVDAAQALGKIAVNARDWDADLISFSGHKCYAPKGVGALFVRHFPKMRLQAQMHGGGQERGLRSGTLPSGLIMAFCAAAVKVQHDLTNRRTIVLQHAQTLQAALPLSMHLNVPLDPEIHTPHILNIDSGLPAEQVLAAASDAKIALSAGSACQSARGEASHVLQAMGKKDAAARSLRVSLSHITQDWELARLIDLLQRLSRGG</sequence>